<gene>
    <name evidence="2" type="ORF">Nans01_15380</name>
</gene>
<keyword evidence="3" id="KW-1185">Reference proteome</keyword>
<evidence type="ECO:0000256" key="1">
    <source>
        <dbReference type="SAM" id="Phobius"/>
    </source>
</evidence>
<feature type="transmembrane region" description="Helical" evidence="1">
    <location>
        <begin position="17"/>
        <end position="37"/>
    </location>
</feature>
<sequence>MPSSDHVSFAHRHPWRLGVLIGVVSGILFGLIAFLWIDKGPLTAVSIGVFFGVWMTLCFALLNGASLSRRDPPFKHPRN</sequence>
<dbReference type="EMBL" id="BSQG01000002">
    <property type="protein sequence ID" value="GLU47187.1"/>
    <property type="molecule type" value="Genomic_DNA"/>
</dbReference>
<keyword evidence="1" id="KW-1133">Transmembrane helix</keyword>
<protein>
    <submittedName>
        <fullName evidence="2">Uncharacterized protein</fullName>
    </submittedName>
</protein>
<evidence type="ECO:0000313" key="2">
    <source>
        <dbReference type="EMBL" id="GLU47187.1"/>
    </source>
</evidence>
<dbReference type="RefSeq" id="WP_285758200.1">
    <property type="nucleotide sequence ID" value="NZ_BSQG01000002.1"/>
</dbReference>
<reference evidence="2" key="1">
    <citation type="submission" date="2023-02" db="EMBL/GenBank/DDBJ databases">
        <title>Nocardiopsis ansamitocini NBRC 112285.</title>
        <authorList>
            <person name="Ichikawa N."/>
            <person name="Sato H."/>
            <person name="Tonouchi N."/>
        </authorList>
    </citation>
    <scope>NUCLEOTIDE SEQUENCE</scope>
    <source>
        <strain evidence="2">NBRC 112285</strain>
    </source>
</reference>
<comment type="caution">
    <text evidence="2">The sequence shown here is derived from an EMBL/GenBank/DDBJ whole genome shotgun (WGS) entry which is preliminary data.</text>
</comment>
<evidence type="ECO:0000313" key="3">
    <source>
        <dbReference type="Proteomes" id="UP001165092"/>
    </source>
</evidence>
<keyword evidence="1" id="KW-0472">Membrane</keyword>
<name>A0A9W6P4Y9_9ACTN</name>
<dbReference type="Proteomes" id="UP001165092">
    <property type="component" value="Unassembled WGS sequence"/>
</dbReference>
<keyword evidence="1" id="KW-0812">Transmembrane</keyword>
<proteinExistence type="predicted"/>
<feature type="transmembrane region" description="Helical" evidence="1">
    <location>
        <begin position="43"/>
        <end position="62"/>
    </location>
</feature>
<accession>A0A9W6P4Y9</accession>
<organism evidence="2 3">
    <name type="scientific">Nocardiopsis ansamitocini</name>
    <dbReference type="NCBI Taxonomy" id="1670832"/>
    <lineage>
        <taxon>Bacteria</taxon>
        <taxon>Bacillati</taxon>
        <taxon>Actinomycetota</taxon>
        <taxon>Actinomycetes</taxon>
        <taxon>Streptosporangiales</taxon>
        <taxon>Nocardiopsidaceae</taxon>
        <taxon>Nocardiopsis</taxon>
    </lineage>
</organism>
<dbReference type="AlphaFoldDB" id="A0A9W6P4Y9"/>